<dbReference type="InterPro" id="IPR025605">
    <property type="entry name" value="OST-HTH/LOTUS_dom"/>
</dbReference>
<dbReference type="Gene3D" id="3.40.50.1010">
    <property type="entry name" value="5'-nuclease"/>
    <property type="match status" value="1"/>
</dbReference>
<dbReference type="InterPro" id="IPR041966">
    <property type="entry name" value="LOTUS-like"/>
</dbReference>
<dbReference type="Proteomes" id="UP001295469">
    <property type="component" value="Chromosome C07"/>
</dbReference>
<dbReference type="Gene3D" id="3.30.420.610">
    <property type="entry name" value="LOTUS domain-like"/>
    <property type="match status" value="2"/>
</dbReference>
<dbReference type="AlphaFoldDB" id="A0A816LJM3"/>
<dbReference type="PANTHER" id="PTHR14379:SF82">
    <property type="entry name" value="OS08G0230500 PROTEIN"/>
    <property type="match status" value="1"/>
</dbReference>
<dbReference type="PANTHER" id="PTHR14379">
    <property type="entry name" value="LIMKAIN B LKAP"/>
    <property type="match status" value="1"/>
</dbReference>
<evidence type="ECO:0000313" key="2">
    <source>
        <dbReference type="EMBL" id="CAF1956715.1"/>
    </source>
</evidence>
<feature type="domain" description="HTH OST-type" evidence="1">
    <location>
        <begin position="423"/>
        <end position="495"/>
    </location>
</feature>
<accession>A0A816LJM3</accession>
<dbReference type="PROSITE" id="PS51644">
    <property type="entry name" value="HTH_OST"/>
    <property type="match status" value="2"/>
</dbReference>
<gene>
    <name evidence="2" type="ORF">DARMORV10_C07P08330.1</name>
</gene>
<dbReference type="GO" id="GO:0005777">
    <property type="term" value="C:peroxisome"/>
    <property type="evidence" value="ECO:0007669"/>
    <property type="project" value="InterPro"/>
</dbReference>
<dbReference type="Pfam" id="PF12872">
    <property type="entry name" value="OST-HTH"/>
    <property type="match status" value="2"/>
</dbReference>
<name>A0A816LJM3_BRANA</name>
<evidence type="ECO:0000259" key="1">
    <source>
        <dbReference type="PROSITE" id="PS51644"/>
    </source>
</evidence>
<dbReference type="CDD" id="cd08824">
    <property type="entry name" value="LOTUS"/>
    <property type="match status" value="2"/>
</dbReference>
<proteinExistence type="predicted"/>
<dbReference type="GO" id="GO:0010468">
    <property type="term" value="P:regulation of gene expression"/>
    <property type="evidence" value="ECO:0007669"/>
    <property type="project" value="InterPro"/>
</dbReference>
<feature type="domain" description="HTH OST-type" evidence="1">
    <location>
        <begin position="545"/>
        <end position="618"/>
    </location>
</feature>
<dbReference type="CDD" id="cd10910">
    <property type="entry name" value="PIN_limkain_b1_N_like"/>
    <property type="match status" value="1"/>
</dbReference>
<dbReference type="EMBL" id="HG994371">
    <property type="protein sequence ID" value="CAF1956715.1"/>
    <property type="molecule type" value="Genomic_DNA"/>
</dbReference>
<reference evidence="2" key="1">
    <citation type="submission" date="2021-01" db="EMBL/GenBank/DDBJ databases">
        <authorList>
            <consortium name="Genoscope - CEA"/>
            <person name="William W."/>
        </authorList>
    </citation>
    <scope>NUCLEOTIDE SEQUENCE</scope>
</reference>
<protein>
    <submittedName>
        <fullName evidence="2">(rape) hypothetical protein</fullName>
    </submittedName>
</protein>
<dbReference type="InterPro" id="IPR024768">
    <property type="entry name" value="Marf1"/>
</dbReference>
<dbReference type="GO" id="GO:0004540">
    <property type="term" value="F:RNA nuclease activity"/>
    <property type="evidence" value="ECO:0007669"/>
    <property type="project" value="InterPro"/>
</dbReference>
<sequence length="618" mass="69460">MYRSRMVRCSCWEWCVCFWLMATKMWRFGWLGEEVLKVCVSTHKSFTFCEAQMFEEPIVIQTWLGLMTRDKKKKNCEQDYEEQVVENMTPYPMSEAVEEDEGLISSSKMEKLAATKNRRRNIIFPLRFCRIVKSLSHLQDPSLCIRRQPLMMIQKAMSPTETAIVSVDSFASDFNLMAATQRREAPLAVLWDIENCPVPSDVRPEDVASNIRTAIQLHPVVSGSVVVFSAFGDFNAFPRRVREGCQRTGVKLVDVPNGRKDAADKAILLDMFLFVLDHPPPSTIVIITGDVDFAPALHVLGQRGYNVVVIIPSGVYVNPALTSAGKFVWDWQSIVHGEGFVPLPRPRVGTYLMGCGSNNLDGAVNEDETILYRGVSQSFYSREASSLMVSQFQNECSSSSSMMPSCYPPPGHLESTMWVAPGDLNGLKGQLVKLLELSGGCMPLMRVPSEYQRNFSKPLFVADYGSPKLVDLFKKMGDVIAVDGKGNKRFVYLRSSRTSRVSPPSPPPVVLLRRDNKGKDITVATNGGVSSDELSDTGSVQSERSLEEFKFELQDIMVSYGCRVRMDCFEAVYKQRYKRSLDYMKMGMDQLEQLFDKFSDVVAIYEDPVTGTKLINAI</sequence>
<organism evidence="2">
    <name type="scientific">Brassica napus</name>
    <name type="common">Rape</name>
    <dbReference type="NCBI Taxonomy" id="3708"/>
    <lineage>
        <taxon>Eukaryota</taxon>
        <taxon>Viridiplantae</taxon>
        <taxon>Streptophyta</taxon>
        <taxon>Embryophyta</taxon>
        <taxon>Tracheophyta</taxon>
        <taxon>Spermatophyta</taxon>
        <taxon>Magnoliopsida</taxon>
        <taxon>eudicotyledons</taxon>
        <taxon>Gunneridae</taxon>
        <taxon>Pentapetalae</taxon>
        <taxon>rosids</taxon>
        <taxon>malvids</taxon>
        <taxon>Brassicales</taxon>
        <taxon>Brassicaceae</taxon>
        <taxon>Brassiceae</taxon>
        <taxon>Brassica</taxon>
    </lineage>
</organism>
<dbReference type="SMR" id="A0A816LJM3"/>
<dbReference type="InterPro" id="IPR021139">
    <property type="entry name" value="NYN"/>
</dbReference>
<dbReference type="Pfam" id="PF01936">
    <property type="entry name" value="NYN"/>
    <property type="match status" value="1"/>
</dbReference>